<keyword evidence="1" id="KW-0472">Membrane</keyword>
<feature type="transmembrane region" description="Helical" evidence="1">
    <location>
        <begin position="76"/>
        <end position="106"/>
    </location>
</feature>
<gene>
    <name evidence="2" type="ORF">SDC9_105083</name>
</gene>
<proteinExistence type="predicted"/>
<feature type="transmembrane region" description="Helical" evidence="1">
    <location>
        <begin position="30"/>
        <end position="56"/>
    </location>
</feature>
<reference evidence="2" key="1">
    <citation type="submission" date="2019-08" db="EMBL/GenBank/DDBJ databases">
        <authorList>
            <person name="Kucharzyk K."/>
            <person name="Murdoch R.W."/>
            <person name="Higgins S."/>
            <person name="Loffler F."/>
        </authorList>
    </citation>
    <scope>NUCLEOTIDE SEQUENCE</scope>
</reference>
<keyword evidence="1" id="KW-1133">Transmembrane helix</keyword>
<protein>
    <submittedName>
        <fullName evidence="2">Uncharacterized protein</fullName>
    </submittedName>
</protein>
<sequence>MFTASIAFIWEVENKTITLLKLSNLNPIEYLLGVSSVQTIIGVVAAFLSLGTAIALGFSVGGSVDSMYVGGTQNNISIIVTIFIVSALTSISILTIIYLIIGAILFKKRHYGLLSHARKS</sequence>
<comment type="caution">
    <text evidence="2">The sequence shown here is derived from an EMBL/GenBank/DDBJ whole genome shotgun (WGS) entry which is preliminary data.</text>
</comment>
<keyword evidence="1" id="KW-0812">Transmembrane</keyword>
<organism evidence="2">
    <name type="scientific">bioreactor metagenome</name>
    <dbReference type="NCBI Taxonomy" id="1076179"/>
    <lineage>
        <taxon>unclassified sequences</taxon>
        <taxon>metagenomes</taxon>
        <taxon>ecological metagenomes</taxon>
    </lineage>
</organism>
<name>A0A645AYA4_9ZZZZ</name>
<accession>A0A645AYA4</accession>
<dbReference type="AlphaFoldDB" id="A0A645AYA4"/>
<evidence type="ECO:0000313" key="2">
    <source>
        <dbReference type="EMBL" id="MPM58252.1"/>
    </source>
</evidence>
<dbReference type="EMBL" id="VSSQ01016670">
    <property type="protein sequence ID" value="MPM58252.1"/>
    <property type="molecule type" value="Genomic_DNA"/>
</dbReference>
<evidence type="ECO:0000256" key="1">
    <source>
        <dbReference type="SAM" id="Phobius"/>
    </source>
</evidence>